<sequence>MKTDSKNKSIHYKFANITTCSFTLQDLIKDVFSSGSEARKAKKRLESISQDEQIFRLVNHYSESRGMFFGQLVVFENGKGQALLTIDDDSEYFLIDSLEASEVAAERGGDKQHEEEGRVASQERRDEQRLEKRKEFVESMLYFGVKDNHLVVIQSMALKARDLETHLKWLFEYFTEKFSSKSALILQDKPAPDIVKKIEKNPAKSICLGAPIETGDGYLVDSEEHAQSESDQVVSESSNKLKFSPKGMGADIVRALIDQDWFDKQDLKESLDDANLKVSLEITYLRKTTKKGHQVLDNMATALRHQHEDDVKIYLDGGGVISGEDLKLTGRISVKTFNGMVDENDLFDKMKVWLKDKIATEQIDPGKDHNAGSDSEE</sequence>
<protein>
    <submittedName>
        <fullName evidence="2">Uncharacterized protein</fullName>
    </submittedName>
</protein>
<accession>A0A4V3F3W6</accession>
<organism evidence="2 3">
    <name type="scientific">Chromohalobacter marismortui</name>
    <dbReference type="NCBI Taxonomy" id="42055"/>
    <lineage>
        <taxon>Bacteria</taxon>
        <taxon>Pseudomonadati</taxon>
        <taxon>Pseudomonadota</taxon>
        <taxon>Gammaproteobacteria</taxon>
        <taxon>Oceanospirillales</taxon>
        <taxon>Halomonadaceae</taxon>
        <taxon>Chromohalobacter</taxon>
    </lineage>
</organism>
<evidence type="ECO:0000256" key="1">
    <source>
        <dbReference type="SAM" id="MobiDB-lite"/>
    </source>
</evidence>
<gene>
    <name evidence="2" type="ORF">C8E00_103480</name>
</gene>
<dbReference type="Proteomes" id="UP000295380">
    <property type="component" value="Unassembled WGS sequence"/>
</dbReference>
<evidence type="ECO:0000313" key="3">
    <source>
        <dbReference type="Proteomes" id="UP000295380"/>
    </source>
</evidence>
<proteinExistence type="predicted"/>
<reference evidence="2 3" key="1">
    <citation type="submission" date="2019-03" db="EMBL/GenBank/DDBJ databases">
        <title>Genomic Encyclopedia of Type Strains, Phase IV (KMG-IV): sequencing the most valuable type-strain genomes for metagenomic binning, comparative biology and taxonomic classification.</title>
        <authorList>
            <person name="Goeker M."/>
        </authorList>
    </citation>
    <scope>NUCLEOTIDE SEQUENCE [LARGE SCALE GENOMIC DNA]</scope>
    <source>
        <strain evidence="2 3">DSM 6770</strain>
    </source>
</reference>
<feature type="region of interest" description="Disordered" evidence="1">
    <location>
        <begin position="104"/>
        <end position="126"/>
    </location>
</feature>
<dbReference type="OrthoDB" id="6630675at2"/>
<dbReference type="AlphaFoldDB" id="A0A4V3F3W6"/>
<dbReference type="EMBL" id="SOBR01000003">
    <property type="protein sequence ID" value="TDU23106.1"/>
    <property type="molecule type" value="Genomic_DNA"/>
</dbReference>
<name>A0A4V3F3W6_9GAMM</name>
<comment type="caution">
    <text evidence="2">The sequence shown here is derived from an EMBL/GenBank/DDBJ whole genome shotgun (WGS) entry which is preliminary data.</text>
</comment>
<keyword evidence="3" id="KW-1185">Reference proteome</keyword>
<evidence type="ECO:0000313" key="2">
    <source>
        <dbReference type="EMBL" id="TDU23106.1"/>
    </source>
</evidence>
<dbReference type="RefSeq" id="WP_133697042.1">
    <property type="nucleotide sequence ID" value="NZ_SOBR01000003.1"/>
</dbReference>